<comment type="pathway">
    <text evidence="3 15">Amino-acid biosynthesis; L-isoleucine biosynthesis; L-isoleucine from 2-oxobutanoate: step 4/4.</text>
</comment>
<keyword evidence="11 15" id="KW-0100">Branched-chain amino acid biosynthesis</keyword>
<evidence type="ECO:0000256" key="2">
    <source>
        <dbReference type="ARBA" id="ARBA00003109"/>
    </source>
</evidence>
<dbReference type="GO" id="GO:0052654">
    <property type="term" value="F:L-leucine-2-oxoglutarate transaminase activity"/>
    <property type="evidence" value="ECO:0007669"/>
    <property type="project" value="RHEA"/>
</dbReference>
<evidence type="ECO:0000256" key="1">
    <source>
        <dbReference type="ARBA" id="ARBA00001933"/>
    </source>
</evidence>
<proteinExistence type="inferred from homology"/>
<dbReference type="NCBIfam" id="TIGR01122">
    <property type="entry name" value="ilvE_I"/>
    <property type="match status" value="1"/>
</dbReference>
<dbReference type="UniPathway" id="UPA00047">
    <property type="reaction ID" value="UER00058"/>
</dbReference>
<dbReference type="FunFam" id="3.30.470.10:FF:000006">
    <property type="entry name" value="Branched-chain-amino-acid aminotransferase"/>
    <property type="match status" value="1"/>
</dbReference>
<comment type="catalytic activity">
    <reaction evidence="12 15">
        <text>L-valine + 2-oxoglutarate = 3-methyl-2-oxobutanoate + L-glutamate</text>
        <dbReference type="Rhea" id="RHEA:24813"/>
        <dbReference type="ChEBI" id="CHEBI:11851"/>
        <dbReference type="ChEBI" id="CHEBI:16810"/>
        <dbReference type="ChEBI" id="CHEBI:29985"/>
        <dbReference type="ChEBI" id="CHEBI:57762"/>
        <dbReference type="EC" id="2.6.1.42"/>
    </reaction>
</comment>
<evidence type="ECO:0000256" key="5">
    <source>
        <dbReference type="ARBA" id="ARBA00005072"/>
    </source>
</evidence>
<keyword evidence="8 15" id="KW-0028">Amino-acid biosynthesis</keyword>
<dbReference type="GO" id="GO:0009099">
    <property type="term" value="P:L-valine biosynthetic process"/>
    <property type="evidence" value="ECO:0007669"/>
    <property type="project" value="UniProtKB-UniPathway"/>
</dbReference>
<evidence type="ECO:0000256" key="13">
    <source>
        <dbReference type="ARBA" id="ARBA00048798"/>
    </source>
</evidence>
<comment type="cofactor">
    <cofactor evidence="1 15">
        <name>pyridoxal 5'-phosphate</name>
        <dbReference type="ChEBI" id="CHEBI:597326"/>
    </cofactor>
</comment>
<keyword evidence="7 15" id="KW-0032">Aminotransferase</keyword>
<dbReference type="GO" id="GO:0052656">
    <property type="term" value="F:L-isoleucine-2-oxoglutarate transaminase activity"/>
    <property type="evidence" value="ECO:0007669"/>
    <property type="project" value="RHEA"/>
</dbReference>
<dbReference type="InterPro" id="IPR005785">
    <property type="entry name" value="B_amino_transI"/>
</dbReference>
<dbReference type="InterPro" id="IPR036038">
    <property type="entry name" value="Aminotransferase-like"/>
</dbReference>
<comment type="caution">
    <text evidence="16">The sequence shown here is derived from an EMBL/GenBank/DDBJ whole genome shotgun (WGS) entry which is preliminary data.</text>
</comment>
<evidence type="ECO:0000256" key="6">
    <source>
        <dbReference type="ARBA" id="ARBA00009320"/>
    </source>
</evidence>
<accession>A0A2R7Y6C5</accession>
<evidence type="ECO:0000256" key="3">
    <source>
        <dbReference type="ARBA" id="ARBA00004824"/>
    </source>
</evidence>
<dbReference type="InterPro" id="IPR050571">
    <property type="entry name" value="Class-IV_PLP-Dep_Aminotrnsfr"/>
</dbReference>
<dbReference type="GO" id="GO:0052655">
    <property type="term" value="F:L-valine-2-oxoglutarate transaminase activity"/>
    <property type="evidence" value="ECO:0007669"/>
    <property type="project" value="RHEA"/>
</dbReference>
<dbReference type="NCBIfam" id="NF006185">
    <property type="entry name" value="PRK08320.1"/>
    <property type="match status" value="1"/>
</dbReference>
<dbReference type="InterPro" id="IPR043131">
    <property type="entry name" value="BCAT-like_N"/>
</dbReference>
<evidence type="ECO:0000256" key="4">
    <source>
        <dbReference type="ARBA" id="ARBA00004931"/>
    </source>
</evidence>
<dbReference type="CDD" id="cd01558">
    <property type="entry name" value="D-AAT_like"/>
    <property type="match status" value="1"/>
</dbReference>
<dbReference type="UniPathway" id="UPA00048">
    <property type="reaction ID" value="UER00073"/>
</dbReference>
<dbReference type="FunFam" id="3.20.10.10:FF:000002">
    <property type="entry name" value="D-alanine aminotransferase"/>
    <property type="match status" value="1"/>
</dbReference>
<dbReference type="GO" id="GO:0005829">
    <property type="term" value="C:cytosol"/>
    <property type="evidence" value="ECO:0007669"/>
    <property type="project" value="TreeGrafter"/>
</dbReference>
<comment type="similarity">
    <text evidence="6 15">Belongs to the class-IV pyridoxal-phosphate-dependent aminotransferase family.</text>
</comment>
<dbReference type="EMBL" id="NDWU01000005">
    <property type="protein sequence ID" value="PUA33076.1"/>
    <property type="molecule type" value="Genomic_DNA"/>
</dbReference>
<dbReference type="GO" id="GO:0009097">
    <property type="term" value="P:isoleucine biosynthetic process"/>
    <property type="evidence" value="ECO:0007669"/>
    <property type="project" value="UniProtKB-UniPathway"/>
</dbReference>
<dbReference type="GO" id="GO:0009098">
    <property type="term" value="P:L-leucine biosynthetic process"/>
    <property type="evidence" value="ECO:0007669"/>
    <property type="project" value="UniProtKB-UniPathway"/>
</dbReference>
<keyword evidence="9 15" id="KW-0808">Transferase</keyword>
<evidence type="ECO:0000256" key="7">
    <source>
        <dbReference type="ARBA" id="ARBA00022576"/>
    </source>
</evidence>
<evidence type="ECO:0000256" key="10">
    <source>
        <dbReference type="ARBA" id="ARBA00022898"/>
    </source>
</evidence>
<dbReference type="InterPro" id="IPR001544">
    <property type="entry name" value="Aminotrans_IV"/>
</dbReference>
<comment type="function">
    <text evidence="2 15">Acts on leucine, isoleucine and valine.</text>
</comment>
<evidence type="ECO:0000256" key="12">
    <source>
        <dbReference type="ARBA" id="ARBA00048212"/>
    </source>
</evidence>
<dbReference type="Gene3D" id="3.30.470.10">
    <property type="match status" value="1"/>
</dbReference>
<comment type="pathway">
    <text evidence="4 15">Amino-acid biosynthesis; L-valine biosynthesis; L-valine from pyruvate: step 4/4.</text>
</comment>
<evidence type="ECO:0000256" key="15">
    <source>
        <dbReference type="RuleBase" id="RU364094"/>
    </source>
</evidence>
<protein>
    <recommendedName>
        <fullName evidence="15">Branched-chain-amino-acid aminotransferase</fullName>
        <shortName evidence="15">BCAT</shortName>
        <ecNumber evidence="15">2.6.1.42</ecNumber>
    </recommendedName>
</protein>
<gene>
    <name evidence="15" type="primary">ilvE</name>
    <name evidence="16" type="ORF">B9J98_02945</name>
</gene>
<comment type="catalytic activity">
    <reaction evidence="14 15">
        <text>L-leucine + 2-oxoglutarate = 4-methyl-2-oxopentanoate + L-glutamate</text>
        <dbReference type="Rhea" id="RHEA:18321"/>
        <dbReference type="ChEBI" id="CHEBI:16810"/>
        <dbReference type="ChEBI" id="CHEBI:17865"/>
        <dbReference type="ChEBI" id="CHEBI:29985"/>
        <dbReference type="ChEBI" id="CHEBI:57427"/>
        <dbReference type="EC" id="2.6.1.42"/>
    </reaction>
</comment>
<evidence type="ECO:0000313" key="16">
    <source>
        <dbReference type="EMBL" id="PUA33076.1"/>
    </source>
</evidence>
<evidence type="ECO:0000256" key="8">
    <source>
        <dbReference type="ARBA" id="ARBA00022605"/>
    </source>
</evidence>
<dbReference type="NCBIfam" id="NF005146">
    <property type="entry name" value="PRK06606.1"/>
    <property type="match status" value="1"/>
</dbReference>
<evidence type="ECO:0000256" key="14">
    <source>
        <dbReference type="ARBA" id="ARBA00049229"/>
    </source>
</evidence>
<sequence length="296" mass="32466">MSEPLVYIDGKFYPKSEAKISVYDHGLLYGDGVFEGIRVYDGVVFLLKEHIDRLYNSAKFIKLNIPISKEEMMAAVIETVKRNRAKNSYIRLLVTRGVGDLGLDPRKCSRASIIIIVEQIQLVGGAAKEKGISAIIASTRRDSVSATTHEVKSLNYLNSILAKLEANEAGADMAIMLDSRGFVSEAEAANIFIVRNGTIATPPTTAGILDGVTRRRIIKLIRELGMEVVERDITPFELITAEEVFLTGTGAEILPVTKINGIQIGDGVPGPITRKVMQEFEKLVKSGKEGVRVQFD</sequence>
<evidence type="ECO:0000256" key="11">
    <source>
        <dbReference type="ARBA" id="ARBA00023304"/>
    </source>
</evidence>
<name>A0A2R7Y6C5_9ARCH</name>
<dbReference type="PANTHER" id="PTHR42743:SF11">
    <property type="entry name" value="AMINODEOXYCHORISMATE LYASE"/>
    <property type="match status" value="1"/>
</dbReference>
<organism evidence="16 17">
    <name type="scientific">Candidatus Terraquivivens tikiterensis</name>
    <dbReference type="NCBI Taxonomy" id="1980982"/>
    <lineage>
        <taxon>Archaea</taxon>
        <taxon>Nitrososphaerota</taxon>
        <taxon>Candidatus Wolframiiraptoraceae</taxon>
        <taxon>Candidatus Terraquivivens</taxon>
    </lineage>
</organism>
<dbReference type="Pfam" id="PF01063">
    <property type="entry name" value="Aminotran_4"/>
    <property type="match status" value="1"/>
</dbReference>
<dbReference type="InterPro" id="IPR043132">
    <property type="entry name" value="BCAT-like_C"/>
</dbReference>
<dbReference type="EC" id="2.6.1.42" evidence="15"/>
<reference evidence="16 17" key="1">
    <citation type="submission" date="2017-04" db="EMBL/GenBank/DDBJ databases">
        <title>Draft Aigarchaeota genome from a New Zealand hot spring.</title>
        <authorList>
            <person name="Reysenbach A.-L."/>
            <person name="Donaho J.A."/>
            <person name="Gerhart J."/>
            <person name="Kelley J.F."/>
            <person name="Kouba K."/>
            <person name="Podar M."/>
            <person name="Stott M."/>
        </authorList>
    </citation>
    <scope>NUCLEOTIDE SEQUENCE [LARGE SCALE GENOMIC DNA]</scope>
    <source>
        <strain evidence="16">NZ13_MG1</strain>
    </source>
</reference>
<dbReference type="Proteomes" id="UP000244066">
    <property type="component" value="Unassembled WGS sequence"/>
</dbReference>
<dbReference type="UniPathway" id="UPA00049">
    <property type="reaction ID" value="UER00062"/>
</dbReference>
<evidence type="ECO:0000313" key="17">
    <source>
        <dbReference type="Proteomes" id="UP000244066"/>
    </source>
</evidence>
<evidence type="ECO:0000256" key="9">
    <source>
        <dbReference type="ARBA" id="ARBA00022679"/>
    </source>
</evidence>
<dbReference type="AlphaFoldDB" id="A0A2R7Y6C5"/>
<dbReference type="SUPFAM" id="SSF56752">
    <property type="entry name" value="D-aminoacid aminotransferase-like PLP-dependent enzymes"/>
    <property type="match status" value="1"/>
</dbReference>
<comment type="catalytic activity">
    <reaction evidence="13 15">
        <text>L-isoleucine + 2-oxoglutarate = (S)-3-methyl-2-oxopentanoate + L-glutamate</text>
        <dbReference type="Rhea" id="RHEA:24801"/>
        <dbReference type="ChEBI" id="CHEBI:16810"/>
        <dbReference type="ChEBI" id="CHEBI:29985"/>
        <dbReference type="ChEBI" id="CHEBI:35146"/>
        <dbReference type="ChEBI" id="CHEBI:58045"/>
        <dbReference type="EC" id="2.6.1.42"/>
    </reaction>
</comment>
<keyword evidence="10 15" id="KW-0663">Pyridoxal phosphate</keyword>
<dbReference type="PANTHER" id="PTHR42743">
    <property type="entry name" value="AMINO-ACID AMINOTRANSFERASE"/>
    <property type="match status" value="1"/>
</dbReference>
<dbReference type="Gene3D" id="3.20.10.10">
    <property type="entry name" value="D-amino Acid Aminotransferase, subunit A, domain 2"/>
    <property type="match status" value="1"/>
</dbReference>
<comment type="pathway">
    <text evidence="5 15">Amino-acid biosynthesis; L-leucine biosynthesis; L-leucine from 3-methyl-2-oxobutanoate: step 4/4.</text>
</comment>